<keyword evidence="2" id="KW-1185">Reference proteome</keyword>
<gene>
    <name evidence="1" type="ORF">FJR03_02870</name>
</gene>
<dbReference type="KEGG" id="smax:FJR03_02870"/>
<accession>A0A7M1ATJ3</accession>
<organism evidence="1 2">
    <name type="scientific">Sulfurimonas marina</name>
    <dbReference type="NCBI Taxonomy" id="2590551"/>
    <lineage>
        <taxon>Bacteria</taxon>
        <taxon>Pseudomonadati</taxon>
        <taxon>Campylobacterota</taxon>
        <taxon>Epsilonproteobacteria</taxon>
        <taxon>Campylobacterales</taxon>
        <taxon>Sulfurimonadaceae</taxon>
        <taxon>Sulfurimonas</taxon>
    </lineage>
</organism>
<evidence type="ECO:0000313" key="1">
    <source>
        <dbReference type="EMBL" id="QOP40737.1"/>
    </source>
</evidence>
<protein>
    <recommendedName>
        <fullName evidence="3">Redoxin domain-containing protein</fullName>
    </recommendedName>
</protein>
<evidence type="ECO:0000313" key="2">
    <source>
        <dbReference type="Proteomes" id="UP000593910"/>
    </source>
</evidence>
<reference evidence="1 2" key="1">
    <citation type="submission" date="2019-06" db="EMBL/GenBank/DDBJ databases">
        <title>Sulfurimonas gotlandica sp. nov., a chemoautotrophic and psychrotolerant epsilonproteobacterium isolated from a pelagic redoxcline, and an emended description of the genus Sulfurimonas.</title>
        <authorList>
            <person name="Wang S."/>
            <person name="Jiang L."/>
            <person name="Shao Z."/>
        </authorList>
    </citation>
    <scope>NUCLEOTIDE SEQUENCE [LARGE SCALE GENOMIC DNA]</scope>
    <source>
        <strain evidence="1 2">B2</strain>
    </source>
</reference>
<sequence length="179" mass="20568">MESSINYKGESLELCEDFIDIGYMAENIEVTDKQGETKEIRRSHPDRSMTLLISFPNASDDFIDEILKIDELLSHIQVPLHCYMIFDKEYKEQTLLKNRLKKFEVVLDTEDEYGNMYGTKLVSGTLAGKLTKSLFLISKDGAIFYLDMPSDLEKPFDLERLRIELNKAYTSYTGVGCHG</sequence>
<dbReference type="AlphaFoldDB" id="A0A7M1ATJ3"/>
<dbReference type="RefSeq" id="WP_193114159.1">
    <property type="nucleotide sequence ID" value="NZ_CP041165.1"/>
</dbReference>
<dbReference type="Proteomes" id="UP000593910">
    <property type="component" value="Chromosome"/>
</dbReference>
<evidence type="ECO:0008006" key="3">
    <source>
        <dbReference type="Google" id="ProtNLM"/>
    </source>
</evidence>
<name>A0A7M1ATJ3_9BACT</name>
<dbReference type="EMBL" id="CP041165">
    <property type="protein sequence ID" value="QOP40737.1"/>
    <property type="molecule type" value="Genomic_DNA"/>
</dbReference>
<proteinExistence type="predicted"/>
<dbReference type="Gene3D" id="3.40.30.10">
    <property type="entry name" value="Glutaredoxin"/>
    <property type="match status" value="1"/>
</dbReference>